<organism evidence="2 3">
    <name type="scientific">Liquorilactobacillus vini DSM 20605</name>
    <dbReference type="NCBI Taxonomy" id="1133569"/>
    <lineage>
        <taxon>Bacteria</taxon>
        <taxon>Bacillati</taxon>
        <taxon>Bacillota</taxon>
        <taxon>Bacilli</taxon>
        <taxon>Lactobacillales</taxon>
        <taxon>Lactobacillaceae</taxon>
        <taxon>Liquorilactobacillus</taxon>
    </lineage>
</organism>
<dbReference type="PANTHER" id="PTHR43236">
    <property type="entry name" value="ANTITOXIN HIGA1"/>
    <property type="match status" value="1"/>
</dbReference>
<protein>
    <recommendedName>
        <fullName evidence="1">IrrE N-terminal-like domain-containing protein</fullName>
    </recommendedName>
</protein>
<dbReference type="Pfam" id="PF06114">
    <property type="entry name" value="Peptidase_M78"/>
    <property type="match status" value="1"/>
</dbReference>
<dbReference type="EMBL" id="AYYX01000150">
    <property type="protein sequence ID" value="KRM82113.1"/>
    <property type="molecule type" value="Genomic_DNA"/>
</dbReference>
<dbReference type="PATRIC" id="fig|1133569.4.peg.507"/>
<dbReference type="Proteomes" id="UP000051576">
    <property type="component" value="Unassembled WGS sequence"/>
</dbReference>
<evidence type="ECO:0000259" key="1">
    <source>
        <dbReference type="Pfam" id="PF06114"/>
    </source>
</evidence>
<evidence type="ECO:0000313" key="3">
    <source>
        <dbReference type="Proteomes" id="UP000051576"/>
    </source>
</evidence>
<proteinExistence type="predicted"/>
<dbReference type="STRING" id="1133569.FD21_GL000482"/>
<sequence length="349" mass="40171">MSDEKKQQVLEDSKWLNKDQKNFLNPTLNQLENFAKHFHVPFGFLLLKKIPEQQSIKLAFRTKENVPAKVGLNVRSVIYEMQRKQAWFKEESGYIESKLNFIGSLSGCNDINKVVETLNTLIELHHFKTPRELLNDLRRQIAFSGVLVMQKGGAGLGTNRPLKVEEVRAFTLLDDHAPLIFLNQKDSYTARIFSLVHEFIHILRGTDEFLMGINYDIEEERFINNATGKFFMPDEMFKKKVNEQGIEAAANYFNVPRYAAAIQAKNLNLIKYLDENYCLEDQKSIRSNNSGGNPYNKALSYNDERFTAALFDSERNGNLQPTEAASLLGVSTKMFYQTMDLFDEREAIL</sequence>
<gene>
    <name evidence="2" type="ORF">FD21_GL000482</name>
</gene>
<accession>A0A0R2BRV8</accession>
<dbReference type="PANTHER" id="PTHR43236:SF2">
    <property type="entry name" value="BLL0069 PROTEIN"/>
    <property type="match status" value="1"/>
</dbReference>
<dbReference type="InterPro" id="IPR052345">
    <property type="entry name" value="Rad_response_metalloprotease"/>
</dbReference>
<name>A0A0R2BRV8_9LACO</name>
<dbReference type="AlphaFoldDB" id="A0A0R2BRV8"/>
<evidence type="ECO:0000313" key="2">
    <source>
        <dbReference type="EMBL" id="KRM82113.1"/>
    </source>
</evidence>
<dbReference type="InterPro" id="IPR010359">
    <property type="entry name" value="IrrE_HExxH"/>
</dbReference>
<feature type="domain" description="IrrE N-terminal-like" evidence="1">
    <location>
        <begin position="163"/>
        <end position="262"/>
    </location>
</feature>
<comment type="caution">
    <text evidence="2">The sequence shown here is derived from an EMBL/GenBank/DDBJ whole genome shotgun (WGS) entry which is preliminary data.</text>
</comment>
<keyword evidence="3" id="KW-1185">Reference proteome</keyword>
<reference evidence="2 3" key="1">
    <citation type="journal article" date="2015" name="Genome Announc.">
        <title>Expanding the biotechnology potential of lactobacilli through comparative genomics of 213 strains and associated genera.</title>
        <authorList>
            <person name="Sun Z."/>
            <person name="Harris H.M."/>
            <person name="McCann A."/>
            <person name="Guo C."/>
            <person name="Argimon S."/>
            <person name="Zhang W."/>
            <person name="Yang X."/>
            <person name="Jeffery I.B."/>
            <person name="Cooney J.C."/>
            <person name="Kagawa T.F."/>
            <person name="Liu W."/>
            <person name="Song Y."/>
            <person name="Salvetti E."/>
            <person name="Wrobel A."/>
            <person name="Rasinkangas P."/>
            <person name="Parkhill J."/>
            <person name="Rea M.C."/>
            <person name="O'Sullivan O."/>
            <person name="Ritari J."/>
            <person name="Douillard F.P."/>
            <person name="Paul Ross R."/>
            <person name="Yang R."/>
            <person name="Briner A.E."/>
            <person name="Felis G.E."/>
            <person name="de Vos W.M."/>
            <person name="Barrangou R."/>
            <person name="Klaenhammer T.R."/>
            <person name="Caufield P.W."/>
            <person name="Cui Y."/>
            <person name="Zhang H."/>
            <person name="O'Toole P.W."/>
        </authorList>
    </citation>
    <scope>NUCLEOTIDE SEQUENCE [LARGE SCALE GENOMIC DNA]</scope>
    <source>
        <strain evidence="2 3">DSM 20605</strain>
    </source>
</reference>